<dbReference type="EMBL" id="JACHHT010000001">
    <property type="protein sequence ID" value="MBB6520834.1"/>
    <property type="molecule type" value="Genomic_DNA"/>
</dbReference>
<dbReference type="Proteomes" id="UP000528457">
    <property type="component" value="Unassembled WGS sequence"/>
</dbReference>
<dbReference type="InParanoid" id="A0A7X0MWE1"/>
<evidence type="ECO:0000313" key="2">
    <source>
        <dbReference type="Proteomes" id="UP000528457"/>
    </source>
</evidence>
<gene>
    <name evidence="1" type="ORF">HNR48_001112</name>
</gene>
<name>A0A7X0MWE1_9GAMM</name>
<organism evidence="1 2">
    <name type="scientific">Pseudoteredinibacter isoporae</name>
    <dbReference type="NCBI Taxonomy" id="570281"/>
    <lineage>
        <taxon>Bacteria</taxon>
        <taxon>Pseudomonadati</taxon>
        <taxon>Pseudomonadota</taxon>
        <taxon>Gammaproteobacteria</taxon>
        <taxon>Cellvibrionales</taxon>
        <taxon>Cellvibrionaceae</taxon>
        <taxon>Pseudoteredinibacter</taxon>
    </lineage>
</organism>
<comment type="caution">
    <text evidence="1">The sequence shown here is derived from an EMBL/GenBank/DDBJ whole genome shotgun (WGS) entry which is preliminary data.</text>
</comment>
<dbReference type="AlphaFoldDB" id="A0A7X0MWE1"/>
<sequence>MKVAKLVNTIEDISDSEYQEALATNKKENRK</sequence>
<evidence type="ECO:0000313" key="1">
    <source>
        <dbReference type="EMBL" id="MBB6520834.1"/>
    </source>
</evidence>
<reference evidence="1 2" key="1">
    <citation type="submission" date="2020-08" db="EMBL/GenBank/DDBJ databases">
        <title>Genomic Encyclopedia of Type Strains, Phase IV (KMG-IV): sequencing the most valuable type-strain genomes for metagenomic binning, comparative biology and taxonomic classification.</title>
        <authorList>
            <person name="Goeker M."/>
        </authorList>
    </citation>
    <scope>NUCLEOTIDE SEQUENCE [LARGE SCALE GENOMIC DNA]</scope>
    <source>
        <strain evidence="1 2">DSM 22368</strain>
    </source>
</reference>
<accession>A0A7X0MWE1</accession>
<keyword evidence="2" id="KW-1185">Reference proteome</keyword>
<proteinExistence type="predicted"/>
<protein>
    <submittedName>
        <fullName evidence="1">Uncharacterized protein</fullName>
    </submittedName>
</protein>